<reference evidence="2" key="1">
    <citation type="submission" date="2012-08" db="EMBL/GenBank/DDBJ databases">
        <title>The Genome Sequence of Wuchereria bancrofti.</title>
        <authorList>
            <person name="Nutman T.B."/>
            <person name="Fink D.L."/>
            <person name="Russ C."/>
            <person name="Young S."/>
            <person name="Zeng Q."/>
            <person name="Koehrsen M."/>
            <person name="Alvarado L."/>
            <person name="Berlin A."/>
            <person name="Chapman S.B."/>
            <person name="Chen Z."/>
            <person name="Freedman E."/>
            <person name="Gellesch M."/>
            <person name="Goldberg J."/>
            <person name="Griggs A."/>
            <person name="Gujja S."/>
            <person name="Heilman E.R."/>
            <person name="Heiman D."/>
            <person name="Hepburn T."/>
            <person name="Howarth C."/>
            <person name="Jen D."/>
            <person name="Larson L."/>
            <person name="Lewis B."/>
            <person name="Mehta T."/>
            <person name="Park D."/>
            <person name="Pearson M."/>
            <person name="Roberts A."/>
            <person name="Saif S."/>
            <person name="Shea T."/>
            <person name="Shenoy N."/>
            <person name="Sisk P."/>
            <person name="Stolte C."/>
            <person name="Sykes S."/>
            <person name="Walk T."/>
            <person name="White J."/>
            <person name="Yandava C."/>
            <person name="Haas B."/>
            <person name="Henn M.R."/>
            <person name="Nusbaum C."/>
            <person name="Birren B."/>
        </authorList>
    </citation>
    <scope>NUCLEOTIDE SEQUENCE [LARGE SCALE GENOMIC DNA]</scope>
    <source>
        <strain evidence="2">NA</strain>
    </source>
</reference>
<feature type="non-terminal residue" evidence="1">
    <location>
        <position position="55"/>
    </location>
</feature>
<organism evidence="1 2">
    <name type="scientific">Wuchereria bancrofti</name>
    <dbReference type="NCBI Taxonomy" id="6293"/>
    <lineage>
        <taxon>Eukaryota</taxon>
        <taxon>Metazoa</taxon>
        <taxon>Ecdysozoa</taxon>
        <taxon>Nematoda</taxon>
        <taxon>Chromadorea</taxon>
        <taxon>Rhabditida</taxon>
        <taxon>Spirurina</taxon>
        <taxon>Spiruromorpha</taxon>
        <taxon>Filarioidea</taxon>
        <taxon>Onchocercidae</taxon>
        <taxon>Wuchereria</taxon>
    </lineage>
</organism>
<evidence type="ECO:0000313" key="1">
    <source>
        <dbReference type="EMBL" id="EJW85223.1"/>
    </source>
</evidence>
<name>J9ESQ8_WUCBA</name>
<protein>
    <submittedName>
        <fullName evidence="1">Uncharacterized protein</fullName>
    </submittedName>
</protein>
<gene>
    <name evidence="1" type="ORF">WUBG_03866</name>
</gene>
<comment type="caution">
    <text evidence="1">The sequence shown here is derived from an EMBL/GenBank/DDBJ whole genome shotgun (WGS) entry which is preliminary data.</text>
</comment>
<dbReference type="Proteomes" id="UP000004810">
    <property type="component" value="Unassembled WGS sequence"/>
</dbReference>
<accession>J9ESQ8</accession>
<sequence>MTASQFESRTKEDDVRRRYSKEKHCCCLSPHNVGHVTERQACVCEMSMRGWRREE</sequence>
<proteinExistence type="predicted"/>
<dbReference type="AlphaFoldDB" id="J9ESQ8"/>
<evidence type="ECO:0000313" key="2">
    <source>
        <dbReference type="Proteomes" id="UP000004810"/>
    </source>
</evidence>
<dbReference type="EMBL" id="ADBV01001253">
    <property type="protein sequence ID" value="EJW85223.1"/>
    <property type="molecule type" value="Genomic_DNA"/>
</dbReference>